<reference evidence="3" key="1">
    <citation type="journal article" date="2019" name="Int. J. Syst. Evol. Microbiol.">
        <title>The Global Catalogue of Microorganisms (GCM) 10K type strain sequencing project: providing services to taxonomists for standard genome sequencing and annotation.</title>
        <authorList>
            <consortium name="The Broad Institute Genomics Platform"/>
            <consortium name="The Broad Institute Genome Sequencing Center for Infectious Disease"/>
            <person name="Wu L."/>
            <person name="Ma J."/>
        </authorList>
    </citation>
    <scope>NUCLEOTIDE SEQUENCE [LARGE SCALE GENOMIC DNA]</scope>
    <source>
        <strain evidence="3">JCM 17919</strain>
    </source>
</reference>
<sequence length="523" mass="56516">MHPSLRNCSLTIVLSLSLLPDVRSQTFAPTAQAKDFNIFTEASFSLHSGTVQGPVAIGTDLILTGNGTVASLHSGTYPTYASNNNDNYGIAIGARTIFTSGSLSRVLRGKIRLADAVGTRVWYTNGGAAVNTKLTTQAGTFNSNPALQADRTQTAPDATGSTGIDVADAFLDFSDYHTRIATWKVSTDPRLNHLTLPAGTSATLTLVANKINYLNVTMAQLTALTGSLTLSGASLSAQTILVMNVDVNGTYAWAPPNMSSLGASAGAHILWNFAGAANLQISGNRALYGTLLAPLAALSFTNNNGAYGQVVVRSITLGNATIRYHVFSTTLPDVPEAIVLPLRSISLTGAYSGESVELQWEVLDEVAIEEYAIERSTSGTDFREIGVVRSSGDHSRFTYRFTDAAPDRQATLVFYRVQVREQNGSRYYSAVRAVKQTLSAQWNLWPNPFADRVHLRYQAFASETMHLRLLNAGGQLMQVKAMLMQPGMNQLALNELQHLAPGIYFVELLGERGQRIAWQRIMK</sequence>
<organism evidence="2 3">
    <name type="scientific">Flaviaesturariibacter amylovorans</name>
    <dbReference type="NCBI Taxonomy" id="1084520"/>
    <lineage>
        <taxon>Bacteria</taxon>
        <taxon>Pseudomonadati</taxon>
        <taxon>Bacteroidota</taxon>
        <taxon>Chitinophagia</taxon>
        <taxon>Chitinophagales</taxon>
        <taxon>Chitinophagaceae</taxon>
        <taxon>Flaviaestuariibacter</taxon>
    </lineage>
</organism>
<evidence type="ECO:0000313" key="2">
    <source>
        <dbReference type="EMBL" id="GAA4331487.1"/>
    </source>
</evidence>
<feature type="domain" description="Choice-of-anchor A" evidence="1">
    <location>
        <begin position="29"/>
        <end position="322"/>
    </location>
</feature>
<comment type="caution">
    <text evidence="2">The sequence shown here is derived from an EMBL/GenBank/DDBJ whole genome shotgun (WGS) entry which is preliminary data.</text>
</comment>
<protein>
    <recommendedName>
        <fullName evidence="1">Choice-of-anchor A domain-containing protein</fullName>
    </recommendedName>
</protein>
<keyword evidence="3" id="KW-1185">Reference proteome</keyword>
<proteinExistence type="predicted"/>
<evidence type="ECO:0000313" key="3">
    <source>
        <dbReference type="Proteomes" id="UP001501725"/>
    </source>
</evidence>
<dbReference type="NCBIfam" id="TIGR04215">
    <property type="entry name" value="choice_anch_A"/>
    <property type="match status" value="1"/>
</dbReference>
<gene>
    <name evidence="2" type="ORF">GCM10023184_23390</name>
</gene>
<dbReference type="EMBL" id="BAABGY010000007">
    <property type="protein sequence ID" value="GAA4331487.1"/>
    <property type="molecule type" value="Genomic_DNA"/>
</dbReference>
<dbReference type="Pfam" id="PF20597">
    <property type="entry name" value="pAdhesive_15"/>
    <property type="match status" value="1"/>
</dbReference>
<dbReference type="RefSeq" id="WP_345255905.1">
    <property type="nucleotide sequence ID" value="NZ_BAABGY010000007.1"/>
</dbReference>
<dbReference type="Gene3D" id="2.60.40.10">
    <property type="entry name" value="Immunoglobulins"/>
    <property type="match status" value="1"/>
</dbReference>
<dbReference type="InterPro" id="IPR013783">
    <property type="entry name" value="Ig-like_fold"/>
</dbReference>
<name>A0ABP8GXP6_9BACT</name>
<accession>A0ABP8GXP6</accession>
<evidence type="ECO:0000259" key="1">
    <source>
        <dbReference type="Pfam" id="PF20597"/>
    </source>
</evidence>
<dbReference type="InterPro" id="IPR026588">
    <property type="entry name" value="Choice_anch_A"/>
</dbReference>
<dbReference type="Proteomes" id="UP001501725">
    <property type="component" value="Unassembled WGS sequence"/>
</dbReference>